<keyword evidence="3" id="KW-0159">Chromosome partition</keyword>
<sequence length="234" mass="25289">MSDFAQIRLLEALLFASAEPLDERGLAERLPEGADVAALLAELQAHYAGRGVCLVQRGGKWAFRTAADLAPALSVEQAVGRKLSRAAIETLAIIAYHQPCTRAEIEEIRGVALSKGTLDVLFEAGWIRPRGRRRSPGKPMLWGTTEGFLDHFGLQGADDLPGIAELKAAGLLDARPGLSSYANRAEGDDALVDVEEPEDLDEEDLERRALEALSGPRPAGARPERDDEEEPGLF</sequence>
<dbReference type="InterPro" id="IPR036388">
    <property type="entry name" value="WH-like_DNA-bd_sf"/>
</dbReference>
<reference evidence="6" key="1">
    <citation type="submission" date="2016-10" db="EMBL/GenBank/DDBJ databases">
        <title>Sequence of Gallionella enrichment culture.</title>
        <authorList>
            <person name="Poehlein A."/>
            <person name="Muehling M."/>
            <person name="Daniel R."/>
        </authorList>
    </citation>
    <scope>NUCLEOTIDE SEQUENCE</scope>
</reference>
<organism evidence="6">
    <name type="scientific">mine drainage metagenome</name>
    <dbReference type="NCBI Taxonomy" id="410659"/>
    <lineage>
        <taxon>unclassified sequences</taxon>
        <taxon>metagenomes</taxon>
        <taxon>ecological metagenomes</taxon>
    </lineage>
</organism>
<proteinExistence type="predicted"/>
<keyword evidence="1" id="KW-0963">Cytoplasm</keyword>
<name>A0A1J5RDG2_9ZZZZ</name>
<keyword evidence="2" id="KW-0132">Cell division</keyword>
<protein>
    <recommendedName>
        <fullName evidence="7">Segregation and condensation protein B</fullName>
    </recommendedName>
</protein>
<dbReference type="PANTHER" id="PTHR34298:SF2">
    <property type="entry name" value="SEGREGATION AND CONDENSATION PROTEIN B"/>
    <property type="match status" value="1"/>
</dbReference>
<dbReference type="EMBL" id="MLJW01000302">
    <property type="protein sequence ID" value="OIQ90156.1"/>
    <property type="molecule type" value="Genomic_DNA"/>
</dbReference>
<evidence type="ECO:0000256" key="2">
    <source>
        <dbReference type="ARBA" id="ARBA00022618"/>
    </source>
</evidence>
<evidence type="ECO:0000313" key="6">
    <source>
        <dbReference type="EMBL" id="OIQ90156.1"/>
    </source>
</evidence>
<feature type="region of interest" description="Disordered" evidence="5">
    <location>
        <begin position="184"/>
        <end position="203"/>
    </location>
</feature>
<evidence type="ECO:0000256" key="3">
    <source>
        <dbReference type="ARBA" id="ARBA00022829"/>
    </source>
</evidence>
<evidence type="ECO:0000256" key="4">
    <source>
        <dbReference type="ARBA" id="ARBA00023306"/>
    </source>
</evidence>
<evidence type="ECO:0000256" key="5">
    <source>
        <dbReference type="SAM" id="MobiDB-lite"/>
    </source>
</evidence>
<dbReference type="InterPro" id="IPR005234">
    <property type="entry name" value="ScpB_csome_segregation"/>
</dbReference>
<dbReference type="NCBIfam" id="TIGR00281">
    <property type="entry name" value="SMC-Scp complex subunit ScpB"/>
    <property type="match status" value="1"/>
</dbReference>
<dbReference type="Gene3D" id="1.10.10.10">
    <property type="entry name" value="Winged helix-like DNA-binding domain superfamily/Winged helix DNA-binding domain"/>
    <property type="match status" value="2"/>
</dbReference>
<feature type="compositionally biased region" description="Acidic residues" evidence="5">
    <location>
        <begin position="188"/>
        <end position="203"/>
    </location>
</feature>
<dbReference type="PANTHER" id="PTHR34298">
    <property type="entry name" value="SEGREGATION AND CONDENSATION PROTEIN B"/>
    <property type="match status" value="1"/>
</dbReference>
<gene>
    <name evidence="6" type="ORF">GALL_279560</name>
</gene>
<dbReference type="Pfam" id="PF04079">
    <property type="entry name" value="SMC_ScpB"/>
    <property type="match status" value="1"/>
</dbReference>
<dbReference type="AlphaFoldDB" id="A0A1J5RDG2"/>
<evidence type="ECO:0008006" key="7">
    <source>
        <dbReference type="Google" id="ProtNLM"/>
    </source>
</evidence>
<feature type="region of interest" description="Disordered" evidence="5">
    <location>
        <begin position="209"/>
        <end position="234"/>
    </location>
</feature>
<dbReference type="GO" id="GO:0051304">
    <property type="term" value="P:chromosome separation"/>
    <property type="evidence" value="ECO:0007669"/>
    <property type="project" value="InterPro"/>
</dbReference>
<accession>A0A1J5RDG2</accession>
<dbReference type="SUPFAM" id="SSF46785">
    <property type="entry name" value="Winged helix' DNA-binding domain"/>
    <property type="match status" value="2"/>
</dbReference>
<dbReference type="InterPro" id="IPR036390">
    <property type="entry name" value="WH_DNA-bd_sf"/>
</dbReference>
<keyword evidence="4" id="KW-0131">Cell cycle</keyword>
<dbReference type="GO" id="GO:0051301">
    <property type="term" value="P:cell division"/>
    <property type="evidence" value="ECO:0007669"/>
    <property type="project" value="UniProtKB-KW"/>
</dbReference>
<comment type="caution">
    <text evidence="6">The sequence shown here is derived from an EMBL/GenBank/DDBJ whole genome shotgun (WGS) entry which is preliminary data.</text>
</comment>
<evidence type="ECO:0000256" key="1">
    <source>
        <dbReference type="ARBA" id="ARBA00022490"/>
    </source>
</evidence>